<dbReference type="Proteomes" id="UP000681131">
    <property type="component" value="Chromosome"/>
</dbReference>
<dbReference type="Gene3D" id="3.20.20.140">
    <property type="entry name" value="Metal-dependent hydrolases"/>
    <property type="match status" value="1"/>
</dbReference>
<sequence length="1167" mass="130939">MISHLRIHTGFSVVDSTVRLNDLFESAKQKNIVALALTDVSNLFAAVKFYKQAIKTGIKPIFGVELKVDTEFGICDLVLLAETNDGYQNMVKLISRAYEEAERFGSIPLVPREWLKEMCLEDIICLNGGQNGEIGKAILQKANNLPEIVNYYIDCFEKDNFIIEIHKLNYENEGLYNEQALAIASDYDLLAVATNITVFMEAEDFDIHEIRACINEKTTILDETRKTKFTHEQYLKSADEMYQTFSSLPVLVDNALAIAKRCNVTFDLGKPCLPQMDIPEGLTEREYFSKLCYKGLDKRLEKILAKKPIDKHDHVTKVYKDRLQVEIDIICDMGFPGYFLIVEDFIRWCKENDIPVGPGRGSGAGSLVAYSLLITDIDPLPYGLLFERFLNPERVSMPDFDIDFCIEGRDRVIKYVEQKYGKQSVGQIITYGTMAAKGVVRDVVRVMGQGYGFGDMIAKMIPETPGTTFKKILVKEKDGEPNKNFCEELYNEIQNNEDVAEIIEKAEKLEGLPRSLGKHAAGLVISPTVISDFAPVYCEDKGGDIVTQFDKNDVEDVGLVKFDFLGLKNLTIIKKALISINAKKNADEEPLDIADIPLDDKLTFKLLQAGNTTGIFQLESQGMRQIVKDLGTSTFEEIIALVALYRPGPMENIPTFVDRKHGRKRTVYLHPLLEQVLQETYGIPVYQEQVMQMAQKLAGYTLGGADLLRRAMGKKKPEEMEMQRKIFKEGALKHNDIDSGLADEIFDQMEAFAGYGFNKSHAAAYALIAYQTAYLKAHFPDEYMAALMSGDMGNTDQLVKFMLDCKDMNVSVKLPDVNKSIYDCKAVSKGVILLGLGAIKGLGSEAIKSILTEREQSGRFNSIFDLTRRVDLRKVNKKALEALCFAGALNEITENRATAFNSIEKAIKNASYVNDMNAAGQDDLFGFNVQEEDTDKELEKECYTNEWCLKELLINEKKALGMYFSGHIIDDESHWRNHVSFSDLARIQQPSADGTSVRIIASMITPAMRRQTKTGRVLYILNIDDEKNRADCLISEDVFASVKDNIKVDDVIVVEGKVSRDVQRDNNKLSVDKVLPIADYIDETFSKVNITLKSNLINSTNLEKVLHSLKDNIASDSGDQERSLNICISLDGVDASFNSLTENFSIYSLVNNINHLIAEGSTIKLEG</sequence>
<evidence type="ECO:0000313" key="10">
    <source>
        <dbReference type="EMBL" id="QIW12445.1"/>
    </source>
</evidence>
<dbReference type="InterPro" id="IPR004805">
    <property type="entry name" value="DnaE2/DnaE/PolC"/>
</dbReference>
<dbReference type="RefSeq" id="WP_112870379.1">
    <property type="nucleotide sequence ID" value="NZ_CP021781.1"/>
</dbReference>
<dbReference type="InterPro" id="IPR003141">
    <property type="entry name" value="Pol/His_phosphatase_N"/>
</dbReference>
<dbReference type="GO" id="GO:0003887">
    <property type="term" value="F:DNA-directed DNA polymerase activity"/>
    <property type="evidence" value="ECO:0007669"/>
    <property type="project" value="UniProtKB-KW"/>
</dbReference>
<evidence type="ECO:0000256" key="1">
    <source>
        <dbReference type="ARBA" id="ARBA00012417"/>
    </source>
</evidence>
<evidence type="ECO:0000256" key="7">
    <source>
        <dbReference type="ARBA" id="ARBA00049244"/>
    </source>
</evidence>
<dbReference type="SUPFAM" id="SSF89550">
    <property type="entry name" value="PHP domain-like"/>
    <property type="match status" value="1"/>
</dbReference>
<dbReference type="Pfam" id="PF07733">
    <property type="entry name" value="DNA_pol3_alpha"/>
    <property type="match status" value="1"/>
</dbReference>
<evidence type="ECO:0000256" key="6">
    <source>
        <dbReference type="ARBA" id="ARBA00022932"/>
    </source>
</evidence>
<dbReference type="CDD" id="cd04485">
    <property type="entry name" value="DnaE_OBF"/>
    <property type="match status" value="1"/>
</dbReference>
<dbReference type="Pfam" id="PF17657">
    <property type="entry name" value="DNA_pol3_finger"/>
    <property type="match status" value="1"/>
</dbReference>
<dbReference type="GO" id="GO:0006260">
    <property type="term" value="P:DNA replication"/>
    <property type="evidence" value="ECO:0007669"/>
    <property type="project" value="UniProtKB-KW"/>
</dbReference>
<dbReference type="SMART" id="SM00481">
    <property type="entry name" value="POLIIIAc"/>
    <property type="match status" value="1"/>
</dbReference>
<dbReference type="Gene3D" id="1.10.150.870">
    <property type="match status" value="1"/>
</dbReference>
<reference evidence="10 12" key="2">
    <citation type="submission" date="2019-08" db="EMBL/GenBank/DDBJ databases">
        <title>Complete genome sequences of Francisella adeliensis (FSC1325 and FSC1326).</title>
        <authorList>
            <person name="Ohrman C."/>
            <person name="Uneklint I."/>
            <person name="Vallesi A."/>
            <person name="Karlsson L."/>
            <person name="Sjodin A."/>
        </authorList>
    </citation>
    <scope>NUCLEOTIDE SEQUENCE [LARGE SCALE GENOMIC DNA]</scope>
    <source>
        <strain evidence="10 12">FSC1325</strain>
    </source>
</reference>
<dbReference type="EMBL" id="CP043424">
    <property type="protein sequence ID" value="QIW12445.1"/>
    <property type="molecule type" value="Genomic_DNA"/>
</dbReference>
<dbReference type="GO" id="GO:0008408">
    <property type="term" value="F:3'-5' exonuclease activity"/>
    <property type="evidence" value="ECO:0007669"/>
    <property type="project" value="InterPro"/>
</dbReference>
<dbReference type="Gene3D" id="1.10.10.1600">
    <property type="entry name" value="Bacterial DNA polymerase III alpha subunit, thumb domain"/>
    <property type="match status" value="1"/>
</dbReference>
<dbReference type="InterPro" id="IPR029460">
    <property type="entry name" value="DNAPol_HHH"/>
</dbReference>
<accession>A0A2Z4XZC0</accession>
<evidence type="ECO:0000313" key="12">
    <source>
        <dbReference type="Proteomes" id="UP000681131"/>
    </source>
</evidence>
<evidence type="ECO:0000256" key="3">
    <source>
        <dbReference type="ARBA" id="ARBA00022679"/>
    </source>
</evidence>
<dbReference type="PANTHER" id="PTHR32294">
    <property type="entry name" value="DNA POLYMERASE III SUBUNIT ALPHA"/>
    <property type="match status" value="1"/>
</dbReference>
<dbReference type="AlphaFoldDB" id="A0A2Z4XZC0"/>
<keyword evidence="6" id="KW-0239">DNA-directed DNA polymerase</keyword>
<dbReference type="EC" id="2.7.7.7" evidence="1"/>
<evidence type="ECO:0000313" key="9">
    <source>
        <dbReference type="EMBL" id="AXA34201.1"/>
    </source>
</evidence>
<dbReference type="InterPro" id="IPR040982">
    <property type="entry name" value="DNA_pol3_finger"/>
</dbReference>
<dbReference type="InterPro" id="IPR004013">
    <property type="entry name" value="PHP_dom"/>
</dbReference>
<dbReference type="EMBL" id="CP021781">
    <property type="protein sequence ID" value="AXA34201.1"/>
    <property type="molecule type" value="Genomic_DNA"/>
</dbReference>
<proteinExistence type="predicted"/>
<dbReference type="OrthoDB" id="9803237at2"/>
<dbReference type="Pfam" id="PF02811">
    <property type="entry name" value="PHP"/>
    <property type="match status" value="1"/>
</dbReference>
<evidence type="ECO:0000313" key="11">
    <source>
        <dbReference type="Proteomes" id="UP000251120"/>
    </source>
</evidence>
<reference evidence="9 11" key="1">
    <citation type="submission" date="2017-06" db="EMBL/GenBank/DDBJ databases">
        <title>Complete genome of Francisella adeliensis.</title>
        <authorList>
            <person name="Vallesi A."/>
            <person name="Sjodin A."/>
        </authorList>
    </citation>
    <scope>NUCLEOTIDE SEQUENCE [LARGE SCALE GENOMIC DNA]</scope>
    <source>
        <strain evidence="9 11">FDC440</strain>
    </source>
</reference>
<evidence type="ECO:0000256" key="4">
    <source>
        <dbReference type="ARBA" id="ARBA00022695"/>
    </source>
</evidence>
<dbReference type="InterPro" id="IPR016195">
    <property type="entry name" value="Pol/histidinol_Pase-like"/>
</dbReference>
<dbReference type="InterPro" id="IPR041931">
    <property type="entry name" value="DNA_pol3_alpha_thumb_dom"/>
</dbReference>
<keyword evidence="3 10" id="KW-0808">Transferase</keyword>
<gene>
    <name evidence="10" type="primary">dnaE</name>
    <name evidence="9" type="ORF">CDH04_07205</name>
    <name evidence="10" type="ORF">FZC43_07210</name>
</gene>
<protein>
    <recommendedName>
        <fullName evidence="2">DNA polymerase III subunit alpha</fullName>
        <ecNumber evidence="1">2.7.7.7</ecNumber>
    </recommendedName>
</protein>
<dbReference type="InterPro" id="IPR011708">
    <property type="entry name" value="DNA_pol3_alpha_NTPase_dom"/>
</dbReference>
<name>A0A2Z4XZC0_9GAMM</name>
<evidence type="ECO:0000259" key="8">
    <source>
        <dbReference type="SMART" id="SM00481"/>
    </source>
</evidence>
<keyword evidence="12" id="KW-1185">Reference proteome</keyword>
<organism evidence="9 11">
    <name type="scientific">Francisella adeliensis</name>
    <dbReference type="NCBI Taxonomy" id="2007306"/>
    <lineage>
        <taxon>Bacteria</taxon>
        <taxon>Pseudomonadati</taxon>
        <taxon>Pseudomonadota</taxon>
        <taxon>Gammaproteobacteria</taxon>
        <taxon>Thiotrichales</taxon>
        <taxon>Francisellaceae</taxon>
        <taxon>Francisella</taxon>
    </lineage>
</organism>
<dbReference type="NCBIfam" id="TIGR00594">
    <property type="entry name" value="polc"/>
    <property type="match status" value="1"/>
</dbReference>
<evidence type="ECO:0000256" key="2">
    <source>
        <dbReference type="ARBA" id="ARBA00019114"/>
    </source>
</evidence>
<dbReference type="Pfam" id="PF14579">
    <property type="entry name" value="HHH_6"/>
    <property type="match status" value="1"/>
</dbReference>
<evidence type="ECO:0000256" key="5">
    <source>
        <dbReference type="ARBA" id="ARBA00022705"/>
    </source>
</evidence>
<comment type="catalytic activity">
    <reaction evidence="7">
        <text>DNA(n) + a 2'-deoxyribonucleoside 5'-triphosphate = DNA(n+1) + diphosphate</text>
        <dbReference type="Rhea" id="RHEA:22508"/>
        <dbReference type="Rhea" id="RHEA-COMP:17339"/>
        <dbReference type="Rhea" id="RHEA-COMP:17340"/>
        <dbReference type="ChEBI" id="CHEBI:33019"/>
        <dbReference type="ChEBI" id="CHEBI:61560"/>
        <dbReference type="ChEBI" id="CHEBI:173112"/>
        <dbReference type="EC" id="2.7.7.7"/>
    </reaction>
</comment>
<feature type="domain" description="Polymerase/histidinol phosphatase N-terminal" evidence="8">
    <location>
        <begin position="3"/>
        <end position="70"/>
    </location>
</feature>
<dbReference type="KEGG" id="fad:CDH04_07205"/>
<dbReference type="PANTHER" id="PTHR32294:SF0">
    <property type="entry name" value="DNA POLYMERASE III SUBUNIT ALPHA"/>
    <property type="match status" value="1"/>
</dbReference>
<keyword evidence="4 10" id="KW-0548">Nucleotidyltransferase</keyword>
<keyword evidence="5" id="KW-0235">DNA replication</keyword>
<dbReference type="Proteomes" id="UP000251120">
    <property type="component" value="Chromosome"/>
</dbReference>
<dbReference type="NCBIfam" id="NF004226">
    <property type="entry name" value="PRK05673.1"/>
    <property type="match status" value="1"/>
</dbReference>